<sequence>MAFARGADLLAPTTLRAHGLLLRPVVAADEPAVARAMADPGVLRWAAGMAVIAAPPRDRAAVWLSARVGAWSAGTAAFAVTDPADDVMIGYLGLRDVHRTPDQAVAGYWVTPSARGRQVTARALDAASAWAFEPPHAGGLGLHRIHLDHVLHNVGSCRAALRAGFAEEGVMRDSFIEPDGTRHDCHLHARLATDPPARPFA</sequence>
<evidence type="ECO:0000259" key="1">
    <source>
        <dbReference type="PROSITE" id="PS51186"/>
    </source>
</evidence>
<evidence type="ECO:0000313" key="3">
    <source>
        <dbReference type="Proteomes" id="UP000595703"/>
    </source>
</evidence>
<reference evidence="2 3" key="4">
    <citation type="journal article" date="2020" name="Sci. Rep.">
        <title>beta-carboline chemical signals induce reveromycin production through a LuxR family regulator in Streptomyces sp. SN-593.</title>
        <authorList>
            <person name="Panthee S."/>
            <person name="Kito N."/>
            <person name="Hayashi T."/>
            <person name="Shimizu T."/>
            <person name="Ishikawa J."/>
            <person name="Hamamoto H."/>
            <person name="Osada H."/>
            <person name="Takahashi S."/>
        </authorList>
    </citation>
    <scope>NUCLEOTIDE SEQUENCE [LARGE SCALE GENOMIC DNA]</scope>
    <source>
        <strain evidence="2 3">SN-593</strain>
    </source>
</reference>
<feature type="domain" description="N-acetyltransferase" evidence="1">
    <location>
        <begin position="20"/>
        <end position="194"/>
    </location>
</feature>
<dbReference type="GO" id="GO:0008999">
    <property type="term" value="F:protein-N-terminal-alanine acetyltransferase activity"/>
    <property type="evidence" value="ECO:0007669"/>
    <property type="project" value="TreeGrafter"/>
</dbReference>
<name>A0A7U3VPV9_9ACTN</name>
<dbReference type="InterPro" id="IPR016181">
    <property type="entry name" value="Acyl_CoA_acyltransferase"/>
</dbReference>
<dbReference type="InterPro" id="IPR051908">
    <property type="entry name" value="Ribosomal_N-acetyltransferase"/>
</dbReference>
<dbReference type="EMBL" id="AP018365">
    <property type="protein sequence ID" value="BBA99084.1"/>
    <property type="molecule type" value="Genomic_DNA"/>
</dbReference>
<evidence type="ECO:0000313" key="2">
    <source>
        <dbReference type="EMBL" id="BBA99084.1"/>
    </source>
</evidence>
<accession>A0A7U3VPV9</accession>
<keyword evidence="2" id="KW-0808">Transferase</keyword>
<dbReference type="PROSITE" id="PS51186">
    <property type="entry name" value="GNAT"/>
    <property type="match status" value="1"/>
</dbReference>
<dbReference type="SUPFAM" id="SSF55729">
    <property type="entry name" value="Acyl-CoA N-acyltransferases (Nat)"/>
    <property type="match status" value="1"/>
</dbReference>
<dbReference type="Pfam" id="PF13302">
    <property type="entry name" value="Acetyltransf_3"/>
    <property type="match status" value="1"/>
</dbReference>
<dbReference type="GO" id="GO:1990189">
    <property type="term" value="F:protein N-terminal-serine acetyltransferase activity"/>
    <property type="evidence" value="ECO:0007669"/>
    <property type="project" value="TreeGrafter"/>
</dbReference>
<dbReference type="AlphaFoldDB" id="A0A7U3VPV9"/>
<reference evidence="2 3" key="1">
    <citation type="journal article" date="2010" name="J. Bacteriol.">
        <title>Biochemical characterization of a novel indole prenyltransferase from Streptomyces sp. SN-593.</title>
        <authorList>
            <person name="Takahashi S."/>
            <person name="Takagi H."/>
            <person name="Toyoda A."/>
            <person name="Uramoto M."/>
            <person name="Nogawa T."/>
            <person name="Ueki M."/>
            <person name="Sakaki Y."/>
            <person name="Osada H."/>
        </authorList>
    </citation>
    <scope>NUCLEOTIDE SEQUENCE [LARGE SCALE GENOMIC DNA]</scope>
    <source>
        <strain evidence="2 3">SN-593</strain>
    </source>
</reference>
<reference evidence="2 3" key="2">
    <citation type="journal article" date="2011" name="J. Antibiot.">
        <title>Furaquinocins I and J: novel polyketide isoprenoid hybrid compounds from Streptomyces reveromyceticus SN-593.</title>
        <authorList>
            <person name="Panthee S."/>
            <person name="Takahashi S."/>
            <person name="Takagi H."/>
            <person name="Nogawa T."/>
            <person name="Oowada E."/>
            <person name="Uramoto M."/>
            <person name="Osada H."/>
        </authorList>
    </citation>
    <scope>NUCLEOTIDE SEQUENCE [LARGE SCALE GENOMIC DNA]</scope>
    <source>
        <strain evidence="2 3">SN-593</strain>
    </source>
</reference>
<protein>
    <submittedName>
        <fullName evidence="2">Putative acetyltransferase</fullName>
    </submittedName>
</protein>
<dbReference type="RefSeq" id="WP_202235119.1">
    <property type="nucleotide sequence ID" value="NZ_AP018365.1"/>
</dbReference>
<proteinExistence type="predicted"/>
<reference evidence="2 3" key="3">
    <citation type="journal article" date="2011" name="Nat. Chem. Biol.">
        <title>Reveromycin A biosynthesis uses RevG and RevJ for stereospecific spiroacetal formation.</title>
        <authorList>
            <person name="Takahashi S."/>
            <person name="Toyoda A."/>
            <person name="Sekiyama Y."/>
            <person name="Takagi H."/>
            <person name="Nogawa T."/>
            <person name="Uramoto M."/>
            <person name="Suzuki R."/>
            <person name="Koshino H."/>
            <person name="Kumano T."/>
            <person name="Panthee S."/>
            <person name="Dairi T."/>
            <person name="Ishikawa J."/>
            <person name="Ikeda H."/>
            <person name="Sakaki Y."/>
            <person name="Osada H."/>
        </authorList>
    </citation>
    <scope>NUCLEOTIDE SEQUENCE [LARGE SCALE GENOMIC DNA]</scope>
    <source>
        <strain evidence="2 3">SN-593</strain>
    </source>
</reference>
<dbReference type="Gene3D" id="3.40.630.30">
    <property type="match status" value="1"/>
</dbReference>
<dbReference type="InterPro" id="IPR000182">
    <property type="entry name" value="GNAT_dom"/>
</dbReference>
<dbReference type="Proteomes" id="UP000595703">
    <property type="component" value="Chromosome"/>
</dbReference>
<keyword evidence="3" id="KW-1185">Reference proteome</keyword>
<dbReference type="KEGG" id="arev:RVR_5557"/>
<dbReference type="PANTHER" id="PTHR43441:SF10">
    <property type="entry name" value="ACETYLTRANSFERASE"/>
    <property type="match status" value="1"/>
</dbReference>
<gene>
    <name evidence="2" type="ORF">RVR_5557</name>
</gene>
<organism evidence="2 3">
    <name type="scientific">Actinacidiphila reveromycinica</name>
    <dbReference type="NCBI Taxonomy" id="659352"/>
    <lineage>
        <taxon>Bacteria</taxon>
        <taxon>Bacillati</taxon>
        <taxon>Actinomycetota</taxon>
        <taxon>Actinomycetes</taxon>
        <taxon>Kitasatosporales</taxon>
        <taxon>Streptomycetaceae</taxon>
        <taxon>Actinacidiphila</taxon>
    </lineage>
</organism>
<dbReference type="GO" id="GO:0005737">
    <property type="term" value="C:cytoplasm"/>
    <property type="evidence" value="ECO:0007669"/>
    <property type="project" value="TreeGrafter"/>
</dbReference>
<dbReference type="PANTHER" id="PTHR43441">
    <property type="entry name" value="RIBOSOMAL-PROTEIN-SERINE ACETYLTRANSFERASE"/>
    <property type="match status" value="1"/>
</dbReference>